<evidence type="ECO:0000259" key="4">
    <source>
        <dbReference type="SMART" id="SM00912"/>
    </source>
</evidence>
<evidence type="ECO:0000256" key="1">
    <source>
        <dbReference type="ARBA" id="ARBA00022656"/>
    </source>
</evidence>
<proteinExistence type="predicted"/>
<feature type="chain" id="PRO_5002635338" evidence="3">
    <location>
        <begin position="32"/>
        <end position="1626"/>
    </location>
</feature>
<gene>
    <name evidence="5" type="ordered locus">YE2407</name>
</gene>
<organism evidence="5 6">
    <name type="scientific">Yersinia enterocolitica serotype O:8 / biotype 1B (strain NCTC 13174 / 8081)</name>
    <dbReference type="NCBI Taxonomy" id="393305"/>
    <lineage>
        <taxon>Bacteria</taxon>
        <taxon>Pseudomonadati</taxon>
        <taxon>Pseudomonadota</taxon>
        <taxon>Gammaproteobacteria</taxon>
        <taxon>Enterobacterales</taxon>
        <taxon>Yersiniaceae</taxon>
        <taxon>Yersinia</taxon>
    </lineage>
</organism>
<dbReference type="Pfam" id="PF05860">
    <property type="entry name" value="TPS"/>
    <property type="match status" value="1"/>
</dbReference>
<dbReference type="Pfam" id="PF13332">
    <property type="entry name" value="Fil_haemagg_2"/>
    <property type="match status" value="5"/>
</dbReference>
<dbReference type="InterPro" id="IPR008638">
    <property type="entry name" value="FhaB/CdiA-like_TPS"/>
</dbReference>
<feature type="compositionally biased region" description="Low complexity" evidence="2">
    <location>
        <begin position="1105"/>
        <end position="1117"/>
    </location>
</feature>
<dbReference type="SMART" id="SM00912">
    <property type="entry name" value="Haemagg_act"/>
    <property type="match status" value="1"/>
</dbReference>
<dbReference type="GO" id="GO:0003824">
    <property type="term" value="F:catalytic activity"/>
    <property type="evidence" value="ECO:0007669"/>
    <property type="project" value="UniProtKB-ARBA"/>
</dbReference>
<keyword evidence="1" id="KW-0800">Toxin</keyword>
<dbReference type="Proteomes" id="UP000000642">
    <property type="component" value="Chromosome"/>
</dbReference>
<dbReference type="InterPro" id="IPR011050">
    <property type="entry name" value="Pectin_lyase_fold/virulence"/>
</dbReference>
<feature type="domain" description="Filamentous haemagglutinin FhaB/tRNA nuclease CdiA-like TPS" evidence="4">
    <location>
        <begin position="50"/>
        <end position="170"/>
    </location>
</feature>
<feature type="region of interest" description="Disordered" evidence="2">
    <location>
        <begin position="1207"/>
        <end position="1233"/>
    </location>
</feature>
<dbReference type="InterPro" id="IPR012334">
    <property type="entry name" value="Pectin_lyas_fold"/>
</dbReference>
<accession>A1JRN1</accession>
<dbReference type="GO" id="GO:0090729">
    <property type="term" value="F:toxin activity"/>
    <property type="evidence" value="ECO:0007669"/>
    <property type="project" value="UniProtKB-KW"/>
</dbReference>
<dbReference type="KEGG" id="yen:YE2407"/>
<dbReference type="eggNOG" id="COG3210">
    <property type="taxonomic scope" value="Bacteria"/>
</dbReference>
<dbReference type="NCBIfam" id="TIGR01901">
    <property type="entry name" value="adhes_NPXG"/>
    <property type="match status" value="1"/>
</dbReference>
<keyword evidence="3" id="KW-0732">Signal</keyword>
<evidence type="ECO:0000313" key="6">
    <source>
        <dbReference type="Proteomes" id="UP000000642"/>
    </source>
</evidence>
<protein>
    <submittedName>
        <fullName evidence="5">Hemolysin</fullName>
    </submittedName>
</protein>
<dbReference type="HOGENOM" id="CLU_005072_0_0_6"/>
<sequence length="1626" mass="174877">MMRKNKFKLSPAGKLATLLSLILTPATMPYAAGIEAAGDNAHRPEISSTIYDVPLINIVAPSVAGLSHNQYQEFNVDQRGVIFNNSQFKVFEGIISARANPNLTANPASVILNEVVGSNTSTLNGHQQIIGMPADYILVNANGVICNGCSFAPGFENVTLAVGAAVIDDGQVLSMSTKGNSAILNIENTDKNTHVADVLTLIAPVINVDGDVLVKDKLSFIVGQNDVGIDTGRLLKSNLSDSLVKTIDGYYLGSIAANRINIIDTRKDNNVNLFSHVFGQELINVDAKGTVRLRSMGKETQRLSGAENIILSGNNLDITRTLAADEKERFNIRSDNYIDNADISGGNIQLLASNNIDLAAVYIKSSDNVYMSADKINIDGDLIERSDVVLEYEPKKQFFGVVGTKQSTKLEKNIPSYSTVSSYGDIKLNGREKINLKGVVIHSDKNMTLFSQGDIHLNGMAGIDKEISRIEYSHWGDDAKTGHDNYDIIKETFKPLHIRSNGDINIESKKTIYSHGAQIWAEGGLSIEGQNGVYIGVANMLESRVDRLDYTQHLGIAGSEKDNKDQYHYIAHQAELTGNSVHVNSGKDIEIRGSTIKALNKGILSATGDLTINGMLNKRSFTRDKKTGVIFDITGSSQAVDNKYEKFIDSKLQSGGTLDLHSGKNTYIDGSQVNAGGALNISSNGKVTVQAARQQQKIDEEKTRLSLEWFAKESGDKQYRAGFLVKHQKNSENSQLTKNQIATLEGGGINIQADDNVTFFGTAINTTEGDFKLKTSKNVGFFTAKNRAVINKNRVENSGGFYYTAGIDKFGSGAQYTHIDSESHRDIENNLVVKTNINGNLNIDADGDITQQGAQHQVAKNYYTRAVNINNMASHNVDISNNKKLQGDAGFGFNINYKGFTRPIEKAINNPANALDIIGGVGSQKGVTDPNLGVDITASGSNTKTSNNNLLALVTSIKAQDIKVEATKDVLDEGTQYQAKDGVMKLSAARHFSRAAVNSKEETSQQEKGEASVRVSTTTGKDIKVALAAKAETSQGDSYTEQMLFPNIKAKQGINIRTLGDAYYYATQINGGEGNVDIKAGNNLYFDQVQDSTRSSNIKTSGNGKLSVGMSKSSDSSKNFRLEGGGEHQEGESNSTNAGISKITTRGDLRLEAGAELTMKGVQVGSEDARLADVHLVAQGKVNMLASVSGSVDINDKAFADFRLGGKKTHSGSNSSNEGFIGGGGGYDKVNQSISDRQGGEIYSRKTVSIQSGSNSNQAIHMEGQQINAAIVDIKTPNGGVFFESARSELPKENWNFGANLDLVLKRTSGESGGVSKSHYAGSGAKVMVGMQDVIKHQNTRIIEADKFILNTHKDTVMKGARVDTDKAEIIVGGDLHIESLKSKEDSVKVDVEFALSHTNDKGSSVVSKISKIGTKRFEKDIKNALNSGIKKSELMYNQKSSPKDTMGGVSFNKENNNVQLPTLSSETQSRNFADKTARFMGDKFKGAITDPAGIQGRAKLDVQIVNNDAVAEQSGIFGLSDVVIAVKGAAKLHGAQISSRYQTVTRDINGLELSNINNSYHQGGGGFNLSPTALGMATGVGSDAIAGKTPFINNPHNSSHEDKSVGGIVDHKIYTEDGSELPKTN</sequence>
<feature type="signal peptide" evidence="3">
    <location>
        <begin position="1"/>
        <end position="31"/>
    </location>
</feature>
<dbReference type="PATRIC" id="fig|393305.7.peg.2561"/>
<feature type="region of interest" description="Disordered" evidence="2">
    <location>
        <begin position="1093"/>
        <end position="1141"/>
    </location>
</feature>
<evidence type="ECO:0000256" key="2">
    <source>
        <dbReference type="SAM" id="MobiDB-lite"/>
    </source>
</evidence>
<reference evidence="5 6" key="1">
    <citation type="journal article" date="2006" name="PLoS Genet.">
        <title>The complete genome sequence and comparative genome analysis of the high pathogenicity Yersinia enterocolitica strain 8081.</title>
        <authorList>
            <person name="Thomson N.R."/>
            <person name="Howard S."/>
            <person name="Wren B.W."/>
            <person name="Holden M.T.G."/>
            <person name="Crossman L."/>
            <person name="Challis G.L."/>
            <person name="Churcher C."/>
            <person name="Mungall K."/>
            <person name="Brooks K."/>
            <person name="Chillingworth T."/>
            <person name="Feltwell T."/>
            <person name="Abdellah Z."/>
            <person name="Hauser H."/>
            <person name="Jagels K."/>
            <person name="Maddison M."/>
            <person name="Moule S."/>
            <person name="Sanders M."/>
            <person name="Whitehead S."/>
            <person name="Quail M.A."/>
            <person name="Dougan G."/>
            <person name="Parkhill J."/>
            <person name="Prentice M.B."/>
        </authorList>
    </citation>
    <scope>NUCLEOTIDE SEQUENCE [LARGE SCALE GENOMIC DNA]</scope>
    <source>
        <strain evidence="6">NCTC 13174 / 8081</strain>
    </source>
</reference>
<evidence type="ECO:0000313" key="5">
    <source>
        <dbReference type="EMBL" id="CAL12458.1"/>
    </source>
</evidence>
<dbReference type="EMBL" id="AM286415">
    <property type="protein sequence ID" value="CAL12458.1"/>
    <property type="molecule type" value="Genomic_DNA"/>
</dbReference>
<feature type="compositionally biased region" description="Basic and acidic residues" evidence="2">
    <location>
        <begin position="1118"/>
        <end position="1131"/>
    </location>
</feature>
<feature type="compositionally biased region" description="Polar residues" evidence="2">
    <location>
        <begin position="1093"/>
        <end position="1104"/>
    </location>
</feature>
<evidence type="ECO:0000256" key="3">
    <source>
        <dbReference type="SAM" id="SignalP"/>
    </source>
</evidence>
<feature type="compositionally biased region" description="Polar residues" evidence="2">
    <location>
        <begin position="1132"/>
        <end position="1141"/>
    </location>
</feature>
<dbReference type="OrthoDB" id="6480537at2"/>
<dbReference type="Gene3D" id="2.160.20.10">
    <property type="entry name" value="Single-stranded right-handed beta-helix, Pectin lyase-like"/>
    <property type="match status" value="1"/>
</dbReference>
<dbReference type="InterPro" id="IPR025157">
    <property type="entry name" value="Hemagglutinin_rpt"/>
</dbReference>
<name>A1JRN1_YERE8</name>
<dbReference type="SUPFAM" id="SSF51126">
    <property type="entry name" value="Pectin lyase-like"/>
    <property type="match status" value="1"/>
</dbReference>